<dbReference type="PANTHER" id="PTHR30250:SF26">
    <property type="entry name" value="PSMA PROTEIN"/>
    <property type="match status" value="1"/>
</dbReference>
<evidence type="ECO:0000313" key="8">
    <source>
        <dbReference type="Proteomes" id="UP001196765"/>
    </source>
</evidence>
<dbReference type="GO" id="GO:0015297">
    <property type="term" value="F:antiporter activity"/>
    <property type="evidence" value="ECO:0007669"/>
    <property type="project" value="InterPro"/>
</dbReference>
<feature type="transmembrane region" description="Helical" evidence="6">
    <location>
        <begin position="52"/>
        <end position="74"/>
    </location>
</feature>
<feature type="transmembrane region" description="Helical" evidence="6">
    <location>
        <begin position="189"/>
        <end position="207"/>
    </location>
</feature>
<feature type="transmembrane region" description="Helical" evidence="6">
    <location>
        <begin position="468"/>
        <end position="489"/>
    </location>
</feature>
<feature type="transmembrane region" description="Helical" evidence="6">
    <location>
        <begin position="12"/>
        <end position="32"/>
    </location>
</feature>
<sequence>MSNQTSDNNKRIAKNTLLLYLRLILTMGVGLFTSRVVLNTLGVEDYGVYNVVGGVVAMFALFTGSLSAAISRFLTYELGKGNVHKLNVVFSTSVTIQLVLAIVVSLLAEIGGVWFLNTHMNIPADRMNAANWVLQFSILTFAINLVSVPYNAAIIAHEKMSAFAYISILEVILKLVVAYTLYVSPIDKLKTYAFLLALVALIIRFVYSIYCSRNFEECHYKFVFDKSLLKQMTGFAGWNLLGSGAYLFNTQGVNIVTNLYFGVAVNAARGVASQAEGIIRQFVTNFTTAINPQITKSYAAGDMNYMYSLVCRGAKFSYFLMFFFAVPFMFETETIMRLWLKNYPPEAPLFLRLSMIGTLFDILGNATANAAWATGNVKRYYIVIGGVGCLVFPLSWIAFAMGIDAYASYIAFAVIYLVLVFLKLYIIKGLIGFPVIEFYKNVFGRIVPVSILSFVLPAIVYFNMDNCLLRTFVVIAISGISTAAITYFIGMSKGERSKIIQIAKQKLNRNK</sequence>
<dbReference type="InterPro" id="IPR050833">
    <property type="entry name" value="Poly_Biosynth_Transport"/>
</dbReference>
<dbReference type="GO" id="GO:0042910">
    <property type="term" value="F:xenobiotic transmembrane transporter activity"/>
    <property type="evidence" value="ECO:0007669"/>
    <property type="project" value="InterPro"/>
</dbReference>
<feature type="transmembrane region" description="Helical" evidence="6">
    <location>
        <begin position="442"/>
        <end position="462"/>
    </location>
</feature>
<protein>
    <submittedName>
        <fullName evidence="7">Lipopolysaccharide biosynthesis protein</fullName>
    </submittedName>
</protein>
<keyword evidence="2" id="KW-1003">Cell membrane</keyword>
<feature type="transmembrane region" description="Helical" evidence="6">
    <location>
        <begin position="380"/>
        <end position="403"/>
    </location>
</feature>
<organism evidence="7 8">
    <name type="scientific">Segatella copri</name>
    <dbReference type="NCBI Taxonomy" id="165179"/>
    <lineage>
        <taxon>Bacteria</taxon>
        <taxon>Pseudomonadati</taxon>
        <taxon>Bacteroidota</taxon>
        <taxon>Bacteroidia</taxon>
        <taxon>Bacteroidales</taxon>
        <taxon>Prevotellaceae</taxon>
        <taxon>Segatella</taxon>
    </lineage>
</organism>
<evidence type="ECO:0000256" key="5">
    <source>
        <dbReference type="ARBA" id="ARBA00023136"/>
    </source>
</evidence>
<dbReference type="EMBL" id="JAHOEI010000093">
    <property type="protein sequence ID" value="MBV3389049.1"/>
    <property type="molecule type" value="Genomic_DNA"/>
</dbReference>
<dbReference type="PANTHER" id="PTHR30250">
    <property type="entry name" value="PST FAMILY PREDICTED COLANIC ACID TRANSPORTER"/>
    <property type="match status" value="1"/>
</dbReference>
<evidence type="ECO:0000256" key="4">
    <source>
        <dbReference type="ARBA" id="ARBA00022989"/>
    </source>
</evidence>
<feature type="transmembrane region" description="Helical" evidence="6">
    <location>
        <begin position="86"/>
        <end position="117"/>
    </location>
</feature>
<feature type="transmembrane region" description="Helical" evidence="6">
    <location>
        <begin position="350"/>
        <end position="368"/>
    </location>
</feature>
<evidence type="ECO:0000256" key="1">
    <source>
        <dbReference type="ARBA" id="ARBA00004651"/>
    </source>
</evidence>
<evidence type="ECO:0000313" key="7">
    <source>
        <dbReference type="EMBL" id="MBV3389049.1"/>
    </source>
</evidence>
<feature type="transmembrane region" description="Helical" evidence="6">
    <location>
        <begin position="162"/>
        <end position="183"/>
    </location>
</feature>
<feature type="transmembrane region" description="Helical" evidence="6">
    <location>
        <begin position="409"/>
        <end position="430"/>
    </location>
</feature>
<gene>
    <name evidence="7" type="ORF">KSW82_15080</name>
</gene>
<dbReference type="GO" id="GO:0005886">
    <property type="term" value="C:plasma membrane"/>
    <property type="evidence" value="ECO:0007669"/>
    <property type="project" value="UniProtKB-SubCell"/>
</dbReference>
<keyword evidence="3 6" id="KW-0812">Transmembrane</keyword>
<feature type="transmembrane region" description="Helical" evidence="6">
    <location>
        <begin position="313"/>
        <end position="330"/>
    </location>
</feature>
<comment type="subcellular location">
    <subcellularLocation>
        <location evidence="1">Cell membrane</location>
        <topology evidence="1">Multi-pass membrane protein</topology>
    </subcellularLocation>
</comment>
<feature type="transmembrane region" description="Helical" evidence="6">
    <location>
        <begin position="129"/>
        <end position="150"/>
    </location>
</feature>
<dbReference type="RefSeq" id="WP_217745131.1">
    <property type="nucleotide sequence ID" value="NZ_JAHOEI010000093.1"/>
</dbReference>
<evidence type="ECO:0000256" key="3">
    <source>
        <dbReference type="ARBA" id="ARBA00022692"/>
    </source>
</evidence>
<proteinExistence type="predicted"/>
<keyword evidence="5 6" id="KW-0472">Membrane</keyword>
<dbReference type="Pfam" id="PF01554">
    <property type="entry name" value="MatE"/>
    <property type="match status" value="1"/>
</dbReference>
<accession>A0AAW4N736</accession>
<name>A0AAW4N736_9BACT</name>
<evidence type="ECO:0000256" key="6">
    <source>
        <dbReference type="SAM" id="Phobius"/>
    </source>
</evidence>
<dbReference type="AlphaFoldDB" id="A0AAW4N736"/>
<dbReference type="InterPro" id="IPR002528">
    <property type="entry name" value="MATE_fam"/>
</dbReference>
<dbReference type="Proteomes" id="UP001196765">
    <property type="component" value="Unassembled WGS sequence"/>
</dbReference>
<keyword evidence="4 6" id="KW-1133">Transmembrane helix</keyword>
<comment type="caution">
    <text evidence="7">The sequence shown here is derived from an EMBL/GenBank/DDBJ whole genome shotgun (WGS) entry which is preliminary data.</text>
</comment>
<evidence type="ECO:0000256" key="2">
    <source>
        <dbReference type="ARBA" id="ARBA00022475"/>
    </source>
</evidence>
<reference evidence="7" key="1">
    <citation type="submission" date="2021-06" db="EMBL/GenBank/DDBJ databases">
        <title>Collection of gut derived symbiotic bacterial strains cultured from healthy donors.</title>
        <authorList>
            <person name="Lin H."/>
            <person name="Littmann E."/>
            <person name="Pamer E.G."/>
        </authorList>
    </citation>
    <scope>NUCLEOTIDE SEQUENCE</scope>
    <source>
        <strain evidence="7">MSK.21.74</strain>
    </source>
</reference>